<dbReference type="OrthoDB" id="9795206at2"/>
<reference evidence="2 3" key="1">
    <citation type="submission" date="2012-01" db="EMBL/GenBank/DDBJ databases">
        <title>Complete sequence of chromosome of Clostridium pasteurianum BC1.</title>
        <authorList>
            <consortium name="US DOE Joint Genome Institute"/>
            <person name="Lucas S."/>
            <person name="Han J."/>
            <person name="Lapidus A."/>
            <person name="Cheng J.-F."/>
            <person name="Goodwin L."/>
            <person name="Pitluck S."/>
            <person name="Peters L."/>
            <person name="Mikhailova N."/>
            <person name="Teshima H."/>
            <person name="Detter J.C."/>
            <person name="Han C."/>
            <person name="Tapia R."/>
            <person name="Land M."/>
            <person name="Hauser L."/>
            <person name="Kyrpides N."/>
            <person name="Ivanova N."/>
            <person name="Pagani I."/>
            <person name="Dunn J."/>
            <person name="Taghavi S."/>
            <person name="Francis A."/>
            <person name="van der Lelie D."/>
            <person name="Woyke T."/>
        </authorList>
    </citation>
    <scope>NUCLEOTIDE SEQUENCE [LARGE SCALE GENOMIC DNA]</scope>
    <source>
        <strain evidence="2 3">BC1</strain>
    </source>
</reference>
<dbReference type="InterPro" id="IPR016181">
    <property type="entry name" value="Acyl_CoA_acyltransferase"/>
</dbReference>
<evidence type="ECO:0000259" key="1">
    <source>
        <dbReference type="PROSITE" id="PS51186"/>
    </source>
</evidence>
<evidence type="ECO:0000313" key="2">
    <source>
        <dbReference type="EMBL" id="AGK99358.1"/>
    </source>
</evidence>
<gene>
    <name evidence="2" type="ORF">Clopa_4669</name>
</gene>
<dbReference type="eggNOG" id="COG1670">
    <property type="taxonomic scope" value="Bacteria"/>
</dbReference>
<proteinExistence type="predicted"/>
<dbReference type="PANTHER" id="PTHR43415">
    <property type="entry name" value="SPERMIDINE N(1)-ACETYLTRANSFERASE"/>
    <property type="match status" value="1"/>
</dbReference>
<protein>
    <submittedName>
        <fullName evidence="2">Acetyltransferase, ribosomal protein N-acetylase</fullName>
    </submittedName>
</protein>
<dbReference type="PATRIC" id="fig|86416.3.peg.4659"/>
<dbReference type="PROSITE" id="PS51186">
    <property type="entry name" value="GNAT"/>
    <property type="match status" value="1"/>
</dbReference>
<dbReference type="KEGG" id="cpas:Clopa_4669"/>
<dbReference type="SUPFAM" id="SSF55729">
    <property type="entry name" value="Acyl-CoA N-acyltransferases (Nat)"/>
    <property type="match status" value="1"/>
</dbReference>
<keyword evidence="2" id="KW-0689">Ribosomal protein</keyword>
<dbReference type="InterPro" id="IPR000182">
    <property type="entry name" value="GNAT_dom"/>
</dbReference>
<dbReference type="AlphaFoldDB" id="R4K9W0"/>
<dbReference type="GO" id="GO:0016747">
    <property type="term" value="F:acyltransferase activity, transferring groups other than amino-acyl groups"/>
    <property type="evidence" value="ECO:0007669"/>
    <property type="project" value="InterPro"/>
</dbReference>
<accession>R4K9W0</accession>
<feature type="domain" description="N-acetyltransferase" evidence="1">
    <location>
        <begin position="7"/>
        <end position="172"/>
    </location>
</feature>
<dbReference type="RefSeq" id="WP_015617627.1">
    <property type="nucleotide sequence ID" value="NC_021182.1"/>
</dbReference>
<keyword evidence="3" id="KW-1185">Reference proteome</keyword>
<dbReference type="Gene3D" id="3.40.630.30">
    <property type="match status" value="1"/>
</dbReference>
<dbReference type="EMBL" id="CP003261">
    <property type="protein sequence ID" value="AGK99358.1"/>
    <property type="molecule type" value="Genomic_DNA"/>
</dbReference>
<organism evidence="2 3">
    <name type="scientific">Clostridium pasteurianum BC1</name>
    <dbReference type="NCBI Taxonomy" id="86416"/>
    <lineage>
        <taxon>Bacteria</taxon>
        <taxon>Bacillati</taxon>
        <taxon>Bacillota</taxon>
        <taxon>Clostridia</taxon>
        <taxon>Eubacteriales</taxon>
        <taxon>Clostridiaceae</taxon>
        <taxon>Clostridium</taxon>
    </lineage>
</organism>
<evidence type="ECO:0000313" key="3">
    <source>
        <dbReference type="Proteomes" id="UP000013523"/>
    </source>
</evidence>
<dbReference type="Proteomes" id="UP000013523">
    <property type="component" value="Chromosome"/>
</dbReference>
<dbReference type="HOGENOM" id="CLU_013985_3_2_9"/>
<keyword evidence="2" id="KW-0808">Transferase</keyword>
<dbReference type="GO" id="GO:0005840">
    <property type="term" value="C:ribosome"/>
    <property type="evidence" value="ECO:0007669"/>
    <property type="project" value="UniProtKB-KW"/>
</dbReference>
<keyword evidence="2" id="KW-0687">Ribonucleoprotein</keyword>
<sequence length="183" mass="21461">MYTGKKVRLKEYRKEDVKLVQSYVNDSEIKKLLNPGIPYLYTFEDEEKWFESLSAKNDQYSFAIETLVDNKYIGGCGINSIDWKNSAAVIGIFIGDKEYWGKGYGTDAMKLLISFIFEQMNLNKIKLQVLSYNERAIKCYEKCGFTKEGVLREEIFRDGKYHDNIVMGFFKIEYYKEMNKSVN</sequence>
<dbReference type="PANTHER" id="PTHR43415:SF3">
    <property type="entry name" value="GNAT-FAMILY ACETYLTRANSFERASE"/>
    <property type="match status" value="1"/>
</dbReference>
<dbReference type="CDD" id="cd04301">
    <property type="entry name" value="NAT_SF"/>
    <property type="match status" value="1"/>
</dbReference>
<dbReference type="STRING" id="86416.Clopa_4669"/>
<name>R4K9W0_CLOPA</name>
<dbReference type="Pfam" id="PF13302">
    <property type="entry name" value="Acetyltransf_3"/>
    <property type="match status" value="1"/>
</dbReference>